<dbReference type="EMBL" id="LJIJ01000146">
    <property type="protein sequence ID" value="ODN01616.1"/>
    <property type="molecule type" value="Genomic_DNA"/>
</dbReference>
<evidence type="ECO:0000313" key="4">
    <source>
        <dbReference type="Proteomes" id="UP000094527"/>
    </source>
</evidence>
<dbReference type="InterPro" id="IPR004217">
    <property type="entry name" value="Tim10-like"/>
</dbReference>
<comment type="domain">
    <text evidence="1">The twin CX3C motif contains 4 conserved Cys residues that form 2 disulfide bonds in the mitochondrial intermembrane space.</text>
</comment>
<keyword evidence="1" id="KW-0811">Translocation</keyword>
<keyword evidence="1" id="KW-0496">Mitochondrion</keyword>
<keyword evidence="1" id="KW-1015">Disulfide bond</keyword>
<proteinExistence type="inferred from homology"/>
<reference evidence="3 4" key="1">
    <citation type="journal article" date="2016" name="Genome Biol. Evol.">
        <title>Gene Family Evolution Reflects Adaptation to Soil Environmental Stressors in the Genome of the Collembolan Orchesella cincta.</title>
        <authorList>
            <person name="Faddeeva-Vakhrusheva A."/>
            <person name="Derks M.F."/>
            <person name="Anvar S.Y."/>
            <person name="Agamennone V."/>
            <person name="Suring W."/>
            <person name="Smit S."/>
            <person name="van Straalen N.M."/>
            <person name="Roelofs D."/>
        </authorList>
    </citation>
    <scope>NUCLEOTIDE SEQUENCE [LARGE SCALE GENOMIC DNA]</scope>
    <source>
        <tissue evidence="3">Mixed pool</tissue>
    </source>
</reference>
<dbReference type="Gene3D" id="1.10.287.810">
    <property type="entry name" value="Mitochondrial import inner membrane translocase subunit tim13 like domains"/>
    <property type="match status" value="1"/>
</dbReference>
<dbReference type="Pfam" id="PF02953">
    <property type="entry name" value="zf-Tim10_DDP"/>
    <property type="match status" value="1"/>
</dbReference>
<accession>A0A1D2N9E6</accession>
<name>A0A1D2N9E6_ORCCI</name>
<gene>
    <name evidence="3" type="ORF">Ocin01_05071</name>
</gene>
<feature type="domain" description="Tim10-like" evidence="2">
    <location>
        <begin position="14"/>
        <end position="76"/>
    </location>
</feature>
<evidence type="ECO:0000259" key="2">
    <source>
        <dbReference type="Pfam" id="PF02953"/>
    </source>
</evidence>
<dbReference type="InterPro" id="IPR035427">
    <property type="entry name" value="Tim10-like_dom_sf"/>
</dbReference>
<keyword evidence="4" id="KW-1185">Reference proteome</keyword>
<comment type="similarity">
    <text evidence="1">Belongs to the small Tim family.</text>
</comment>
<protein>
    <recommendedName>
        <fullName evidence="1">Mitochondrial import inner membrane translocase subunit</fullName>
    </recommendedName>
</protein>
<keyword evidence="1" id="KW-0653">Protein transport</keyword>
<dbReference type="OrthoDB" id="344165at2759"/>
<dbReference type="SUPFAM" id="SSF144122">
    <property type="entry name" value="Tim10-like"/>
    <property type="match status" value="1"/>
</dbReference>
<keyword evidence="1" id="KW-0472">Membrane</keyword>
<evidence type="ECO:0000313" key="3">
    <source>
        <dbReference type="EMBL" id="ODN01616.1"/>
    </source>
</evidence>
<keyword evidence="1" id="KW-0999">Mitochondrion inner membrane</keyword>
<dbReference type="GO" id="GO:0005743">
    <property type="term" value="C:mitochondrial inner membrane"/>
    <property type="evidence" value="ECO:0007669"/>
    <property type="project" value="UniProtKB-SubCell"/>
</dbReference>
<organism evidence="3 4">
    <name type="scientific">Orchesella cincta</name>
    <name type="common">Springtail</name>
    <name type="synonym">Podura cincta</name>
    <dbReference type="NCBI Taxonomy" id="48709"/>
    <lineage>
        <taxon>Eukaryota</taxon>
        <taxon>Metazoa</taxon>
        <taxon>Ecdysozoa</taxon>
        <taxon>Arthropoda</taxon>
        <taxon>Hexapoda</taxon>
        <taxon>Collembola</taxon>
        <taxon>Entomobryomorpha</taxon>
        <taxon>Entomobryoidea</taxon>
        <taxon>Orchesellidae</taxon>
        <taxon>Orchesellinae</taxon>
        <taxon>Orchesella</taxon>
    </lineage>
</organism>
<keyword evidence="1" id="KW-0143">Chaperone</keyword>
<comment type="subcellular location">
    <subcellularLocation>
        <location evidence="1">Mitochondrion inner membrane</location>
        <topology evidence="1">Peripheral membrane protein</topology>
        <orientation evidence="1">Intermembrane side</orientation>
    </subcellularLocation>
</comment>
<dbReference type="AlphaFoldDB" id="A0A1D2N9E6"/>
<dbReference type="STRING" id="48709.A0A1D2N9E6"/>
<evidence type="ECO:0000256" key="1">
    <source>
        <dbReference type="RuleBase" id="RU367043"/>
    </source>
</evidence>
<dbReference type="GO" id="GO:0015031">
    <property type="term" value="P:protein transport"/>
    <property type="evidence" value="ECO:0007669"/>
    <property type="project" value="UniProtKB-KW"/>
</dbReference>
<comment type="subunit">
    <text evidence="1">Heterohexamer.</text>
</comment>
<dbReference type="Proteomes" id="UP000094527">
    <property type="component" value="Unassembled WGS sequence"/>
</dbReference>
<sequence>MSLEDIQKDPHLQNFIEMETQKQRYQHLVHGLTERCWDLCVDKPSQKLDGKQQSCLVNCVQRFIDTTNFVVNRLEKSQGLLTAATSADSEFMAS</sequence>
<dbReference type="OMA" id="WDVCFAD"/>
<comment type="caution">
    <text evidence="3">The sequence shown here is derived from an EMBL/GenBank/DDBJ whole genome shotgun (WGS) entry which is preliminary data.</text>
</comment>
<keyword evidence="1" id="KW-0813">Transport</keyword>
<comment type="function">
    <text evidence="1">Mitochondrial intermembrane chaperone that participates in the import and insertion of some multi-pass transmembrane proteins into the mitochondrial inner membrane. Also required for the transfer of beta-barrel precursors from the TOM complex to the sorting and assembly machinery (SAM complex) of the outer membrane. Acts as a chaperone-like protein that protects the hydrophobic precursors from aggregation and guide them through the mitochondrial intermembrane space.</text>
</comment>